<name>A0A133S421_9FIRM</name>
<proteinExistence type="predicted"/>
<dbReference type="RefSeq" id="WP_060807698.1">
    <property type="nucleotide sequence ID" value="NZ_JAWQCS010000001.1"/>
</dbReference>
<evidence type="ECO:0008006" key="3">
    <source>
        <dbReference type="Google" id="ProtNLM"/>
    </source>
</evidence>
<sequence>MELSNDTITLEYKTYNMLKAQLEILSSLVEGQNDIIQGRTTTIEETFNRIDKMIHQLD</sequence>
<evidence type="ECO:0000313" key="1">
    <source>
        <dbReference type="EMBL" id="KXA63666.1"/>
    </source>
</evidence>
<gene>
    <name evidence="1" type="ORF">HMPREF3233_01306</name>
</gene>
<dbReference type="PATRIC" id="fig|39777.7.peg.1271"/>
<accession>A0A133S421</accession>
<dbReference type="AlphaFoldDB" id="A0A133S421"/>
<reference evidence="1 2" key="1">
    <citation type="submission" date="2016-01" db="EMBL/GenBank/DDBJ databases">
        <authorList>
            <person name="Oliw E.H."/>
        </authorList>
    </citation>
    <scope>NUCLEOTIDE SEQUENCE [LARGE SCALE GENOMIC DNA]</scope>
    <source>
        <strain evidence="1 2">CMW7756B</strain>
    </source>
</reference>
<organism evidence="1">
    <name type="scientific">Veillonella atypica</name>
    <dbReference type="NCBI Taxonomy" id="39777"/>
    <lineage>
        <taxon>Bacteria</taxon>
        <taxon>Bacillati</taxon>
        <taxon>Bacillota</taxon>
        <taxon>Negativicutes</taxon>
        <taxon>Veillonellales</taxon>
        <taxon>Veillonellaceae</taxon>
        <taxon>Veillonella</taxon>
    </lineage>
</organism>
<evidence type="ECO:0000313" key="2">
    <source>
        <dbReference type="Proteomes" id="UP000070226"/>
    </source>
</evidence>
<comment type="caution">
    <text evidence="1">The sequence shown here is derived from an EMBL/GenBank/DDBJ whole genome shotgun (WGS) entry which is preliminary data.</text>
</comment>
<protein>
    <recommendedName>
        <fullName evidence="3">Antitoxin PHD</fullName>
    </recommendedName>
</protein>
<dbReference type="EMBL" id="LRQT01000055">
    <property type="protein sequence ID" value="KXA63666.1"/>
    <property type="molecule type" value="Genomic_DNA"/>
</dbReference>
<dbReference type="Proteomes" id="UP000070226">
    <property type="component" value="Unassembled WGS sequence"/>
</dbReference>